<evidence type="ECO:0000313" key="11">
    <source>
        <dbReference type="Proteomes" id="UP000060699"/>
    </source>
</evidence>
<evidence type="ECO:0000256" key="9">
    <source>
        <dbReference type="SAM" id="Phobius"/>
    </source>
</evidence>
<dbReference type="OrthoDB" id="8554730at2"/>
<evidence type="ECO:0000256" key="5">
    <source>
        <dbReference type="ARBA" id="ARBA00022840"/>
    </source>
</evidence>
<sequence>MSWFFSSRQTAAPDATQDSAALAHCFQQWMRLKGFALPADRIRQQLVAMTSAGSSSATGVALARDLAVVLDEHTRFVSLKAPQQAALPLLTHHAEHGWLVITARTVEGLWRCTDASGTRHELVLQDSPCLHAIEDHGAEHDDIRSARGLMMAQIRGNWPVFLEAAGLSVVLAAVSIGVSFYSMHVYDRVIPNQGLQTLWVLTLGVALAIGLEWLLKLARAGLLEPRLKSLDVSISKALMSRLNAIRMDQRPGSIGTLASQIQSFESIRAILSTSTLFLLFDLPLALLFAAVIAAVGGPLMAVPAVVLFGMTLLTGLLRARRIARLTASNQTGANAKTGLLVEAIEGAEAIKGMGAAWRFEARWAGMSDANAVQSLALKHETDGAGYLAAGLQQVSYVALICTGAVLAVDGHITQGAIVACSILSGRVLAPMASIPGLLVQLGNAISSMKALDAIFRLETDNHDVARPLVPEHTDGDFVFDNVEFAYPGQKQGIRVGNLRVRSGEKVAILGTVGAGKSTLLALACGLTKPTTGTVYFGGVDQQQLHAGWRSEHMAYCPQHAWLFSGTLRDNLAFGLTDVSDEQIMRAAQRTGLLGLIAQHPMGLDRKLSEGGRGLSGGQRQLVMLTRLLLADRRHWLLDEPTASMDDGMEQATIAQLKSALKADTTLLLVTHRLSLLALVDRIIVMTPGGIVMDGPRDEVLARLRQRPDAPAAAAAAPSSATASAAASATAAATAPGAAPVAAPVATPVATPVASPAVEPAAAPAKPARYTVALPTVQRVAAVTTPVTVLPVTPPSAAPGAAPKTALAATTTAG</sequence>
<feature type="transmembrane region" description="Helical" evidence="9">
    <location>
        <begin position="160"/>
        <end position="183"/>
    </location>
</feature>
<dbReference type="InterPro" id="IPR011527">
    <property type="entry name" value="ABC1_TM_dom"/>
</dbReference>
<organism evidence="10 11">
    <name type="scientific">Roseateles depolymerans</name>
    <dbReference type="NCBI Taxonomy" id="76731"/>
    <lineage>
        <taxon>Bacteria</taxon>
        <taxon>Pseudomonadati</taxon>
        <taxon>Pseudomonadota</taxon>
        <taxon>Betaproteobacteria</taxon>
        <taxon>Burkholderiales</taxon>
        <taxon>Sphaerotilaceae</taxon>
        <taxon>Roseateles</taxon>
    </lineage>
</organism>
<dbReference type="PATRIC" id="fig|76731.3.peg.2476"/>
<feature type="transmembrane region" description="Helical" evidence="9">
    <location>
        <begin position="301"/>
        <end position="319"/>
    </location>
</feature>
<evidence type="ECO:0000256" key="2">
    <source>
        <dbReference type="ARBA" id="ARBA00022475"/>
    </source>
</evidence>
<evidence type="ECO:0000256" key="3">
    <source>
        <dbReference type="ARBA" id="ARBA00022692"/>
    </source>
</evidence>
<dbReference type="GO" id="GO:0005524">
    <property type="term" value="F:ATP binding"/>
    <property type="evidence" value="ECO:0007669"/>
    <property type="project" value="UniProtKB-KW"/>
</dbReference>
<dbReference type="Proteomes" id="UP000060699">
    <property type="component" value="Chromosome"/>
</dbReference>
<dbReference type="InterPro" id="IPR003439">
    <property type="entry name" value="ABC_transporter-like_ATP-bd"/>
</dbReference>
<dbReference type="AlphaFoldDB" id="A0A0U3CDU1"/>
<dbReference type="SUPFAM" id="SSF52540">
    <property type="entry name" value="P-loop containing nucleoside triphosphate hydrolases"/>
    <property type="match status" value="1"/>
</dbReference>
<dbReference type="GO" id="GO:0016887">
    <property type="term" value="F:ATP hydrolysis activity"/>
    <property type="evidence" value="ECO:0007669"/>
    <property type="project" value="InterPro"/>
</dbReference>
<name>A0A0U3CDU1_9BURK</name>
<keyword evidence="11" id="KW-1185">Reference proteome</keyword>
<dbReference type="EMBL" id="CP013729">
    <property type="protein sequence ID" value="ALV06888.1"/>
    <property type="molecule type" value="Genomic_DNA"/>
</dbReference>
<evidence type="ECO:0000256" key="4">
    <source>
        <dbReference type="ARBA" id="ARBA00022741"/>
    </source>
</evidence>
<evidence type="ECO:0000256" key="8">
    <source>
        <dbReference type="SAM" id="MobiDB-lite"/>
    </source>
</evidence>
<dbReference type="SUPFAM" id="SSF90123">
    <property type="entry name" value="ABC transporter transmembrane region"/>
    <property type="match status" value="1"/>
</dbReference>
<keyword evidence="5" id="KW-0067">ATP-binding</keyword>
<dbReference type="PROSITE" id="PS50893">
    <property type="entry name" value="ABC_TRANSPORTER_2"/>
    <property type="match status" value="1"/>
</dbReference>
<dbReference type="Gene3D" id="1.20.1560.10">
    <property type="entry name" value="ABC transporter type 1, transmembrane domain"/>
    <property type="match status" value="1"/>
</dbReference>
<dbReference type="PANTHER" id="PTHR24221">
    <property type="entry name" value="ATP-BINDING CASSETTE SUB-FAMILY B"/>
    <property type="match status" value="1"/>
</dbReference>
<dbReference type="GO" id="GO:0005886">
    <property type="term" value="C:plasma membrane"/>
    <property type="evidence" value="ECO:0007669"/>
    <property type="project" value="UniProtKB-SubCell"/>
</dbReference>
<evidence type="ECO:0000256" key="6">
    <source>
        <dbReference type="ARBA" id="ARBA00022989"/>
    </source>
</evidence>
<dbReference type="PROSITE" id="PS50929">
    <property type="entry name" value="ABC_TM1F"/>
    <property type="match status" value="1"/>
</dbReference>
<dbReference type="InterPro" id="IPR003593">
    <property type="entry name" value="AAA+_ATPase"/>
</dbReference>
<dbReference type="GO" id="GO:0140359">
    <property type="term" value="F:ABC-type transporter activity"/>
    <property type="evidence" value="ECO:0007669"/>
    <property type="project" value="InterPro"/>
</dbReference>
<evidence type="ECO:0000256" key="1">
    <source>
        <dbReference type="ARBA" id="ARBA00004651"/>
    </source>
</evidence>
<dbReference type="InterPro" id="IPR027417">
    <property type="entry name" value="P-loop_NTPase"/>
</dbReference>
<dbReference type="PANTHER" id="PTHR24221:SF248">
    <property type="entry name" value="ABC TRANSPORTER TRANSMEMBRANE REGION"/>
    <property type="match status" value="1"/>
</dbReference>
<protein>
    <submittedName>
        <fullName evidence="10">ABC-type bacteriocin/lantibiotic exporter</fullName>
    </submittedName>
</protein>
<dbReference type="Pfam" id="PF00664">
    <property type="entry name" value="ABC_membrane"/>
    <property type="match status" value="1"/>
</dbReference>
<proteinExistence type="predicted"/>
<dbReference type="GO" id="GO:0034040">
    <property type="term" value="F:ATPase-coupled lipid transmembrane transporter activity"/>
    <property type="evidence" value="ECO:0007669"/>
    <property type="project" value="TreeGrafter"/>
</dbReference>
<accession>A0A0U3CDU1</accession>
<gene>
    <name evidence="10" type="ORF">RD2015_2419</name>
</gene>
<dbReference type="InterPro" id="IPR039421">
    <property type="entry name" value="Type_1_exporter"/>
</dbReference>
<dbReference type="RefSeq" id="WP_058935103.1">
    <property type="nucleotide sequence ID" value="NZ_CP013729.1"/>
</dbReference>
<keyword evidence="3 9" id="KW-0812">Transmembrane</keyword>
<keyword evidence="6 9" id="KW-1133">Transmembrane helix</keyword>
<evidence type="ECO:0000256" key="7">
    <source>
        <dbReference type="ARBA" id="ARBA00023136"/>
    </source>
</evidence>
<dbReference type="Gene3D" id="3.40.50.300">
    <property type="entry name" value="P-loop containing nucleotide triphosphate hydrolases"/>
    <property type="match status" value="1"/>
</dbReference>
<reference evidence="10 11" key="1">
    <citation type="submission" date="2015-12" db="EMBL/GenBank/DDBJ databases">
        <title>Complete genome of Roseateles depolymerans KCTC 42856.</title>
        <authorList>
            <person name="Kim K.M."/>
        </authorList>
    </citation>
    <scope>NUCLEOTIDE SEQUENCE [LARGE SCALE GENOMIC DNA]</scope>
    <source>
        <strain evidence="10 11">KCTC 42856</strain>
    </source>
</reference>
<comment type="subcellular location">
    <subcellularLocation>
        <location evidence="1">Cell membrane</location>
        <topology evidence="1">Multi-pass membrane protein</topology>
    </subcellularLocation>
</comment>
<feature type="transmembrane region" description="Helical" evidence="9">
    <location>
        <begin position="195"/>
        <end position="215"/>
    </location>
</feature>
<evidence type="ECO:0000313" key="10">
    <source>
        <dbReference type="EMBL" id="ALV06888.1"/>
    </source>
</evidence>
<feature type="transmembrane region" description="Helical" evidence="9">
    <location>
        <begin position="276"/>
        <end position="295"/>
    </location>
</feature>
<dbReference type="InterPro" id="IPR036640">
    <property type="entry name" value="ABC1_TM_sf"/>
</dbReference>
<feature type="compositionally biased region" description="Low complexity" evidence="8">
    <location>
        <begin position="797"/>
        <end position="813"/>
    </location>
</feature>
<keyword evidence="4" id="KW-0547">Nucleotide-binding</keyword>
<dbReference type="STRING" id="76731.RD2015_2419"/>
<keyword evidence="7 9" id="KW-0472">Membrane</keyword>
<dbReference type="Pfam" id="PF00005">
    <property type="entry name" value="ABC_tran"/>
    <property type="match status" value="1"/>
</dbReference>
<keyword evidence="2" id="KW-1003">Cell membrane</keyword>
<dbReference type="KEGG" id="rdp:RD2015_2419"/>
<dbReference type="SMART" id="SM00382">
    <property type="entry name" value="AAA"/>
    <property type="match status" value="1"/>
</dbReference>
<feature type="region of interest" description="Disordered" evidence="8">
    <location>
        <begin position="792"/>
        <end position="813"/>
    </location>
</feature>